<keyword evidence="3 9" id="KW-0808">Transferase</keyword>
<evidence type="ECO:0000259" key="11">
    <source>
        <dbReference type="Pfam" id="PF12627"/>
    </source>
</evidence>
<keyword evidence="7" id="KW-0547">Nucleotide-binding</keyword>
<evidence type="ECO:0000256" key="3">
    <source>
        <dbReference type="ARBA" id="ARBA00022679"/>
    </source>
</evidence>
<dbReference type="GO" id="GO:0016779">
    <property type="term" value="F:nucleotidyltransferase activity"/>
    <property type="evidence" value="ECO:0007669"/>
    <property type="project" value="UniProtKB-KW"/>
</dbReference>
<keyword evidence="4" id="KW-0819">tRNA processing</keyword>
<evidence type="ECO:0000256" key="4">
    <source>
        <dbReference type="ARBA" id="ARBA00022694"/>
    </source>
</evidence>
<evidence type="ECO:0000313" key="13">
    <source>
        <dbReference type="Proteomes" id="UP000001357"/>
    </source>
</evidence>
<protein>
    <recommendedName>
        <fullName evidence="14">Poly A polymerase head domain-containing protein</fullName>
    </recommendedName>
</protein>
<dbReference type="InterPro" id="IPR032828">
    <property type="entry name" value="PolyA_RNA-bd"/>
</dbReference>
<evidence type="ECO:0000256" key="7">
    <source>
        <dbReference type="ARBA" id="ARBA00022741"/>
    </source>
</evidence>
<evidence type="ECO:0000256" key="8">
    <source>
        <dbReference type="ARBA" id="ARBA00022842"/>
    </source>
</evidence>
<keyword evidence="9" id="KW-0694">RNA-binding</keyword>
<dbReference type="SUPFAM" id="SSF81301">
    <property type="entry name" value="Nucleotidyltransferase"/>
    <property type="match status" value="1"/>
</dbReference>
<accession>A9VCN9</accession>
<evidence type="ECO:0000256" key="6">
    <source>
        <dbReference type="ARBA" id="ARBA00022723"/>
    </source>
</evidence>
<name>A9VCN9_MONBE</name>
<evidence type="ECO:0000259" key="10">
    <source>
        <dbReference type="Pfam" id="PF01743"/>
    </source>
</evidence>
<dbReference type="GO" id="GO:0001680">
    <property type="term" value="P:tRNA 3'-terminal CCA addition"/>
    <property type="evidence" value="ECO:0007669"/>
    <property type="project" value="UniProtKB-ARBA"/>
</dbReference>
<comment type="similarity">
    <text evidence="2 9">Belongs to the tRNA nucleotidyltransferase/poly(A) polymerase family.</text>
</comment>
<dbReference type="InterPro" id="IPR043519">
    <property type="entry name" value="NT_sf"/>
</dbReference>
<evidence type="ECO:0000256" key="2">
    <source>
        <dbReference type="ARBA" id="ARBA00007265"/>
    </source>
</evidence>
<dbReference type="InterPro" id="IPR002646">
    <property type="entry name" value="PolA_pol_head_dom"/>
</dbReference>
<dbReference type="GO" id="GO:0003723">
    <property type="term" value="F:RNA binding"/>
    <property type="evidence" value="ECO:0007669"/>
    <property type="project" value="UniProtKB-KW"/>
</dbReference>
<dbReference type="STRING" id="81824.A9VCN9"/>
<dbReference type="CDD" id="cd05398">
    <property type="entry name" value="NT_ClassII-CCAase"/>
    <property type="match status" value="1"/>
</dbReference>
<dbReference type="GeneID" id="5895732"/>
<keyword evidence="8" id="KW-0460">Magnesium</keyword>
<dbReference type="PANTHER" id="PTHR46173:SF1">
    <property type="entry name" value="CCA TRNA NUCLEOTIDYLTRANSFERASE 1, MITOCHONDRIAL"/>
    <property type="match status" value="1"/>
</dbReference>
<gene>
    <name evidence="12" type="ORF">MONBRDRAFT_39173</name>
</gene>
<reference evidence="12 13" key="1">
    <citation type="journal article" date="2008" name="Nature">
        <title>The genome of the choanoflagellate Monosiga brevicollis and the origin of metazoans.</title>
        <authorList>
            <consortium name="JGI Sequencing"/>
            <person name="King N."/>
            <person name="Westbrook M.J."/>
            <person name="Young S.L."/>
            <person name="Kuo A."/>
            <person name="Abedin M."/>
            <person name="Chapman J."/>
            <person name="Fairclough S."/>
            <person name="Hellsten U."/>
            <person name="Isogai Y."/>
            <person name="Letunic I."/>
            <person name="Marr M."/>
            <person name="Pincus D."/>
            <person name="Putnam N."/>
            <person name="Rokas A."/>
            <person name="Wright K.J."/>
            <person name="Zuzow R."/>
            <person name="Dirks W."/>
            <person name="Good M."/>
            <person name="Goodstein D."/>
            <person name="Lemons D."/>
            <person name="Li W."/>
            <person name="Lyons J.B."/>
            <person name="Morris A."/>
            <person name="Nichols S."/>
            <person name="Richter D.J."/>
            <person name="Salamov A."/>
            <person name="Bork P."/>
            <person name="Lim W.A."/>
            <person name="Manning G."/>
            <person name="Miller W.T."/>
            <person name="McGinnis W."/>
            <person name="Shapiro H."/>
            <person name="Tjian R."/>
            <person name="Grigoriev I.V."/>
            <person name="Rokhsar D."/>
        </authorList>
    </citation>
    <scope>NUCLEOTIDE SEQUENCE [LARGE SCALE GENOMIC DNA]</scope>
    <source>
        <strain evidence="13">MX1 / ATCC 50154</strain>
    </source>
</reference>
<dbReference type="InterPro" id="IPR050264">
    <property type="entry name" value="Bact_CCA-adding_enz_type3_sf"/>
</dbReference>
<dbReference type="RefSeq" id="XP_001750467.1">
    <property type="nucleotide sequence ID" value="XM_001750415.1"/>
</dbReference>
<dbReference type="AlphaFoldDB" id="A9VCN9"/>
<evidence type="ECO:0000256" key="1">
    <source>
        <dbReference type="ARBA" id="ARBA00001946"/>
    </source>
</evidence>
<keyword evidence="6" id="KW-0479">Metal-binding</keyword>
<dbReference type="EMBL" id="CH991582">
    <property type="protein sequence ID" value="EDQ84681.1"/>
    <property type="molecule type" value="Genomic_DNA"/>
</dbReference>
<feature type="domain" description="tRNA nucleotidyltransferase/poly(A) polymerase RNA and SrmB- binding" evidence="11">
    <location>
        <begin position="165"/>
        <end position="191"/>
    </location>
</feature>
<dbReference type="KEGG" id="mbr:MONBRDRAFT_39173"/>
<keyword evidence="5" id="KW-0548">Nucleotidyltransferase</keyword>
<feature type="domain" description="Poly A polymerase head" evidence="10">
    <location>
        <begin position="30"/>
        <end position="138"/>
    </location>
</feature>
<evidence type="ECO:0000313" key="12">
    <source>
        <dbReference type="EMBL" id="EDQ84681.1"/>
    </source>
</evidence>
<comment type="cofactor">
    <cofactor evidence="1">
        <name>Mg(2+)</name>
        <dbReference type="ChEBI" id="CHEBI:18420"/>
    </cofactor>
</comment>
<keyword evidence="13" id="KW-1185">Reference proteome</keyword>
<dbReference type="GO" id="GO:0000166">
    <property type="term" value="F:nucleotide binding"/>
    <property type="evidence" value="ECO:0007669"/>
    <property type="project" value="UniProtKB-KW"/>
</dbReference>
<dbReference type="GO" id="GO:0046872">
    <property type="term" value="F:metal ion binding"/>
    <property type="evidence" value="ECO:0007669"/>
    <property type="project" value="UniProtKB-KW"/>
</dbReference>
<dbReference type="eggNOG" id="KOG2159">
    <property type="taxonomic scope" value="Eukaryota"/>
</dbReference>
<dbReference type="Proteomes" id="UP000001357">
    <property type="component" value="Unassembled WGS sequence"/>
</dbReference>
<organism evidence="12 13">
    <name type="scientific">Monosiga brevicollis</name>
    <name type="common">Choanoflagellate</name>
    <dbReference type="NCBI Taxonomy" id="81824"/>
    <lineage>
        <taxon>Eukaryota</taxon>
        <taxon>Choanoflagellata</taxon>
        <taxon>Craspedida</taxon>
        <taxon>Salpingoecidae</taxon>
        <taxon>Monosiga</taxon>
    </lineage>
</organism>
<evidence type="ECO:0000256" key="9">
    <source>
        <dbReference type="RuleBase" id="RU003953"/>
    </source>
</evidence>
<dbReference type="InParanoid" id="A9VCN9"/>
<evidence type="ECO:0008006" key="14">
    <source>
        <dbReference type="Google" id="ProtNLM"/>
    </source>
</evidence>
<dbReference type="Pfam" id="PF12627">
    <property type="entry name" value="PolyA_pol_RNAbd"/>
    <property type="match status" value="1"/>
</dbReference>
<dbReference type="Gene3D" id="3.30.460.10">
    <property type="entry name" value="Beta Polymerase, domain 2"/>
    <property type="match status" value="1"/>
</dbReference>
<dbReference type="SUPFAM" id="SSF81891">
    <property type="entry name" value="Poly A polymerase C-terminal region-like"/>
    <property type="match status" value="1"/>
</dbReference>
<proteinExistence type="inferred from homology"/>
<sequence length="241" mass="26943">MASEAIKQQIISNPGLCQLGQLFQAAHHDLRLAGGAVRDLLRGLSPKDLDLATTATPEESKAILLAAHVRVVETGLQHGTVTAVIDGEPFEITTLRIDEQTDGRRAMVVYTDDWHLDAQRRDLTINAMFMDLHDERIKEDYLRIMRYFRFHGRIALNNEHEAAQLSAIRANAAGLEQISGERVWMELAKILEMLMEVGVPKGRVMGRVIQALRISWKAARFTKSADQLLEEVPAILAEAQS</sequence>
<dbReference type="Pfam" id="PF01743">
    <property type="entry name" value="PolyA_pol"/>
    <property type="match status" value="1"/>
</dbReference>
<evidence type="ECO:0000256" key="5">
    <source>
        <dbReference type="ARBA" id="ARBA00022695"/>
    </source>
</evidence>
<dbReference type="PANTHER" id="PTHR46173">
    <property type="entry name" value="CCA TRNA NUCLEOTIDYLTRANSFERASE 1, MITOCHONDRIAL"/>
    <property type="match status" value="1"/>
</dbReference>